<protein>
    <recommendedName>
        <fullName evidence="9">Planctomycete cytochrome C</fullName>
    </recommendedName>
</protein>
<dbReference type="InterPro" id="IPR013036">
    <property type="entry name" value="DUF1587"/>
</dbReference>
<feature type="domain" description="DUF1587" evidence="2">
    <location>
        <begin position="133"/>
        <end position="197"/>
    </location>
</feature>
<evidence type="ECO:0000259" key="3">
    <source>
        <dbReference type="Pfam" id="PF07627"/>
    </source>
</evidence>
<dbReference type="Pfam" id="PF07627">
    <property type="entry name" value="PSCyt3"/>
    <property type="match status" value="1"/>
</dbReference>
<dbReference type="Pfam" id="PF07637">
    <property type="entry name" value="PSD5"/>
    <property type="match status" value="1"/>
</dbReference>
<feature type="domain" description="Cytochrome C Planctomycete-type" evidence="5">
    <location>
        <begin position="53"/>
        <end position="100"/>
    </location>
</feature>
<reference evidence="7 8" key="1">
    <citation type="submission" date="2019-02" db="EMBL/GenBank/DDBJ databases">
        <title>Deep-cultivation of Planctomycetes and their phenomic and genomic characterization uncovers novel biology.</title>
        <authorList>
            <person name="Wiegand S."/>
            <person name="Jogler M."/>
            <person name="Boedeker C."/>
            <person name="Pinto D."/>
            <person name="Vollmers J."/>
            <person name="Rivas-Marin E."/>
            <person name="Kohn T."/>
            <person name="Peeters S.H."/>
            <person name="Heuer A."/>
            <person name="Rast P."/>
            <person name="Oberbeckmann S."/>
            <person name="Bunk B."/>
            <person name="Jeske O."/>
            <person name="Meyerdierks A."/>
            <person name="Storesund J.E."/>
            <person name="Kallscheuer N."/>
            <person name="Luecker S."/>
            <person name="Lage O.M."/>
            <person name="Pohl T."/>
            <person name="Merkel B.J."/>
            <person name="Hornburger P."/>
            <person name="Mueller R.-W."/>
            <person name="Bruemmer F."/>
            <person name="Labrenz M."/>
            <person name="Spormann A.M."/>
            <person name="Op den Camp H."/>
            <person name="Overmann J."/>
            <person name="Amann R."/>
            <person name="Jetten M.S.M."/>
            <person name="Mascher T."/>
            <person name="Medema M.H."/>
            <person name="Devos D.P."/>
            <person name="Kaster A.-K."/>
            <person name="Ovreas L."/>
            <person name="Rohde M."/>
            <person name="Galperin M.Y."/>
            <person name="Jogler C."/>
        </authorList>
    </citation>
    <scope>NUCLEOTIDE SEQUENCE [LARGE SCALE GENOMIC DNA]</scope>
    <source>
        <strain evidence="7 8">K23_9</strain>
    </source>
</reference>
<evidence type="ECO:0000259" key="5">
    <source>
        <dbReference type="Pfam" id="PF07635"/>
    </source>
</evidence>
<feature type="domain" description="DUF1588" evidence="3">
    <location>
        <begin position="615"/>
        <end position="710"/>
    </location>
</feature>
<dbReference type="InterPro" id="IPR013039">
    <property type="entry name" value="DUF1588"/>
</dbReference>
<sequence>MPHLQSPVVTLIRTAVAVVLIGGFALGDFWVGVSHAAETVPRQILNPFLAKYCGDCHADGADEGGLSLDDLGDNLNDAATFARWERLFDRVADGEMPPVDSEQPTMDVRSAFSKALALSLATEHANTKGTVLRRLNRSEYQNTMNDLFGTRLKLKELLPEDGRSHEFENVGESLNVSLVQLEQYIAAAEGVLDSAIARTSQKPTPKTKVANYAETREAEKHLGKAWLHAADGSVVFFQDLVYPTGMLRTANTQAAGRYRIKVTGYAYQSTKPITFRVGSTTFARGAERPTYGYYSFEPGDPQTIELEADIEDRYMVEIAPWGIFDDHYEIKNKGIQNYQGPGLAIKQVELVGPLTDEFPSRGHQLIFDGLTRTEVEPRNPETKGKSWYVPVFDLQADDAPKDIANVLQRVATAAFRRPTKPIEVADFVELYQSQIDEGETMERALRTAVVAIFSSPEFLFLSEQKGWLDDYAIASRLAYFLTRTTPDQPLLDDAAKSLLSRDPQVLLGHATRLLNDERHQRFINDFTDAWLNLRDIEFTSPDKRLYPEYDAFLKFSMLRETRRFVDELITQNLPVRNIVQSDFAMLNNRLAKLYQIDGVEGPQIRRVAIPDGHVRGGLLTQASTLKVSANGTNTSPVVRGVWVMERIVGKRPSPPPPGIPGVEPDSRGASTLRELLAKHRDSDSCRSCHRMIDPPGFALESFNPIGGWRDRFRSLGDGERVVKEINGRKVRYKLGPPVDASGQLANGKQFDGFREFRDLLADDEDALTKSFVTKLLTFATGREMGFSDRDAIGKLVAQSKIRGHGVGDLIKLVVTSDAFRRK</sequence>
<evidence type="ECO:0000259" key="2">
    <source>
        <dbReference type="Pfam" id="PF07626"/>
    </source>
</evidence>
<feature type="domain" description="DUF1585" evidence="1">
    <location>
        <begin position="746"/>
        <end position="819"/>
    </location>
</feature>
<dbReference type="InterPro" id="IPR011478">
    <property type="entry name" value="DUF1585"/>
</dbReference>
<accession>A0A517NS34</accession>
<dbReference type="InterPro" id="IPR013042">
    <property type="entry name" value="DUF1592"/>
</dbReference>
<dbReference type="EMBL" id="CP036526">
    <property type="protein sequence ID" value="QDT09941.1"/>
    <property type="molecule type" value="Genomic_DNA"/>
</dbReference>
<evidence type="ECO:0000259" key="4">
    <source>
        <dbReference type="Pfam" id="PF07631"/>
    </source>
</evidence>
<dbReference type="Proteomes" id="UP000319817">
    <property type="component" value="Chromosome"/>
</dbReference>
<evidence type="ECO:0000313" key="8">
    <source>
        <dbReference type="Proteomes" id="UP000319817"/>
    </source>
</evidence>
<evidence type="ECO:0000259" key="1">
    <source>
        <dbReference type="Pfam" id="PF07624"/>
    </source>
</evidence>
<evidence type="ECO:0000259" key="6">
    <source>
        <dbReference type="Pfam" id="PF07637"/>
    </source>
</evidence>
<proteinExistence type="predicted"/>
<keyword evidence="8" id="KW-1185">Reference proteome</keyword>
<dbReference type="InterPro" id="IPR011429">
    <property type="entry name" value="Cyt_c_Planctomycete-type"/>
</dbReference>
<evidence type="ECO:0000313" key="7">
    <source>
        <dbReference type="EMBL" id="QDT09941.1"/>
    </source>
</evidence>
<dbReference type="Pfam" id="PF07624">
    <property type="entry name" value="PSD2"/>
    <property type="match status" value="1"/>
</dbReference>
<dbReference type="Pfam" id="PF07631">
    <property type="entry name" value="PSD4"/>
    <property type="match status" value="1"/>
</dbReference>
<dbReference type="Pfam" id="PF07635">
    <property type="entry name" value="PSCyt1"/>
    <property type="match status" value="1"/>
</dbReference>
<feature type="domain" description="DUF1595" evidence="6">
    <location>
        <begin position="405"/>
        <end position="463"/>
    </location>
</feature>
<organism evidence="7 8">
    <name type="scientific">Stieleria marina</name>
    <dbReference type="NCBI Taxonomy" id="1930275"/>
    <lineage>
        <taxon>Bacteria</taxon>
        <taxon>Pseudomonadati</taxon>
        <taxon>Planctomycetota</taxon>
        <taxon>Planctomycetia</taxon>
        <taxon>Pirellulales</taxon>
        <taxon>Pirellulaceae</taxon>
        <taxon>Stieleria</taxon>
    </lineage>
</organism>
<dbReference type="InterPro" id="IPR013043">
    <property type="entry name" value="DUF1595"/>
</dbReference>
<dbReference type="AlphaFoldDB" id="A0A517NS34"/>
<feature type="domain" description="DUF1592" evidence="4">
    <location>
        <begin position="468"/>
        <end position="596"/>
    </location>
</feature>
<gene>
    <name evidence="7" type="ORF">K239x_18940</name>
</gene>
<name>A0A517NS34_9BACT</name>
<evidence type="ECO:0008006" key="9">
    <source>
        <dbReference type="Google" id="ProtNLM"/>
    </source>
</evidence>
<dbReference type="Pfam" id="PF07626">
    <property type="entry name" value="PSD3"/>
    <property type="match status" value="1"/>
</dbReference>